<dbReference type="Pfam" id="PF10432">
    <property type="entry name" value="bact-PGI_C"/>
    <property type="match status" value="1"/>
</dbReference>
<dbReference type="CDD" id="cd05017">
    <property type="entry name" value="SIS_PGI_PMI_1"/>
    <property type="match status" value="1"/>
</dbReference>
<sequence length="326" mass="36262">MLSLVRSIPDQLEHNWKQSASVIKEISKSTPAQIAICGMGGSGISGDLIRGLLLYSSSVPLEVVKDYSLPTWIRKDAFAVVISYSGNTEETLSLWDECSKMQIPRLALSSGGRLTERALSEGVAVIKIPPGYPPRASIGYLFSACLRLVHHWGLYPDADKELFAATALIRSRIEEWCKEASALASSLKGRFPLIHSLDVRFAPLAYRMVCELNENAKELAHFHTYSEMNHNELNGFEGGVDENAVIVILDAGKDFTHPRNQRRAEIIEEALPRVPRYKIKAEGETLLERMLSLLIKGDLVSVYLAEFKGIDPEPVNMIENLKRELG</sequence>
<dbReference type="GO" id="GO:0004347">
    <property type="term" value="F:glucose-6-phosphate isomerase activity"/>
    <property type="evidence" value="ECO:0007669"/>
    <property type="project" value="InterPro"/>
</dbReference>
<evidence type="ECO:0000256" key="1">
    <source>
        <dbReference type="ARBA" id="ARBA00010523"/>
    </source>
</evidence>
<dbReference type="Proteomes" id="UP000630660">
    <property type="component" value="Unassembled WGS sequence"/>
</dbReference>
<dbReference type="AlphaFoldDB" id="A0A9D5KAJ4"/>
<dbReference type="InterPro" id="IPR046348">
    <property type="entry name" value="SIS_dom_sf"/>
</dbReference>
<evidence type="ECO:0000313" key="5">
    <source>
        <dbReference type="Proteomes" id="UP000630660"/>
    </source>
</evidence>
<dbReference type="GO" id="GO:0005975">
    <property type="term" value="P:carbohydrate metabolic process"/>
    <property type="evidence" value="ECO:0007669"/>
    <property type="project" value="InterPro"/>
</dbReference>
<dbReference type="InterPro" id="IPR019490">
    <property type="entry name" value="Glu6P/Mann6P_isomerase_C"/>
</dbReference>
<dbReference type="InterPro" id="IPR035484">
    <property type="entry name" value="SIS_PGI/PMI_1"/>
</dbReference>
<name>A0A9D5KAJ4_UNCW3</name>
<proteinExistence type="inferred from homology"/>
<evidence type="ECO:0000313" key="4">
    <source>
        <dbReference type="EMBL" id="MBD3364281.1"/>
    </source>
</evidence>
<organism evidence="4 5">
    <name type="scientific">candidate division WOR-3 bacterium</name>
    <dbReference type="NCBI Taxonomy" id="2052148"/>
    <lineage>
        <taxon>Bacteria</taxon>
        <taxon>Bacteria division WOR-3</taxon>
    </lineage>
</organism>
<dbReference type="InterPro" id="IPR001347">
    <property type="entry name" value="SIS_dom"/>
</dbReference>
<dbReference type="NCBIfam" id="TIGR02128">
    <property type="entry name" value="G6PI_arch"/>
    <property type="match status" value="1"/>
</dbReference>
<accession>A0A9D5KAJ4</accession>
<dbReference type="GO" id="GO:0097367">
    <property type="term" value="F:carbohydrate derivative binding"/>
    <property type="evidence" value="ECO:0007669"/>
    <property type="project" value="InterPro"/>
</dbReference>
<dbReference type="CDD" id="cd05637">
    <property type="entry name" value="SIS_PGI_PMI_2"/>
    <property type="match status" value="1"/>
</dbReference>
<dbReference type="SUPFAM" id="SSF53697">
    <property type="entry name" value="SIS domain"/>
    <property type="match status" value="1"/>
</dbReference>
<dbReference type="EMBL" id="WJKJ01000114">
    <property type="protein sequence ID" value="MBD3364281.1"/>
    <property type="molecule type" value="Genomic_DNA"/>
</dbReference>
<evidence type="ECO:0000256" key="2">
    <source>
        <dbReference type="ARBA" id="ARBA00023235"/>
    </source>
</evidence>
<reference evidence="4" key="1">
    <citation type="submission" date="2019-11" db="EMBL/GenBank/DDBJ databases">
        <title>Microbial mats filling the niche in hypersaline microbial mats.</title>
        <authorList>
            <person name="Wong H.L."/>
            <person name="Macleod F.I."/>
            <person name="White R.A. III"/>
            <person name="Burns B.P."/>
        </authorList>
    </citation>
    <scope>NUCLEOTIDE SEQUENCE</scope>
    <source>
        <strain evidence="4">Bin_327</strain>
    </source>
</reference>
<comment type="similarity">
    <text evidence="1">Belongs to the PGI/PMI family.</text>
</comment>
<feature type="domain" description="SIS" evidence="3">
    <location>
        <begin position="22"/>
        <end position="164"/>
    </location>
</feature>
<evidence type="ECO:0000259" key="3">
    <source>
        <dbReference type="PROSITE" id="PS51464"/>
    </source>
</evidence>
<dbReference type="GO" id="GO:0004476">
    <property type="term" value="F:mannose-6-phosphate isomerase activity"/>
    <property type="evidence" value="ECO:0007669"/>
    <property type="project" value="InterPro"/>
</dbReference>
<comment type="caution">
    <text evidence="4">The sequence shown here is derived from an EMBL/GenBank/DDBJ whole genome shotgun (WGS) entry which is preliminary data.</text>
</comment>
<gene>
    <name evidence="4" type="ORF">GF359_03605</name>
</gene>
<dbReference type="GO" id="GO:1901135">
    <property type="term" value="P:carbohydrate derivative metabolic process"/>
    <property type="evidence" value="ECO:0007669"/>
    <property type="project" value="InterPro"/>
</dbReference>
<protein>
    <submittedName>
        <fullName evidence="4">Bifunctional phosphoglucose/phosphomannose isomerase</fullName>
    </submittedName>
</protein>
<dbReference type="Gene3D" id="3.40.50.10490">
    <property type="entry name" value="Glucose-6-phosphate isomerase like protein, domain 1"/>
    <property type="match status" value="2"/>
</dbReference>
<keyword evidence="2 4" id="KW-0413">Isomerase</keyword>
<dbReference type="PROSITE" id="PS51464">
    <property type="entry name" value="SIS"/>
    <property type="match status" value="1"/>
</dbReference>